<evidence type="ECO:0000256" key="4">
    <source>
        <dbReference type="ARBA" id="ARBA00022990"/>
    </source>
</evidence>
<sequence length="923" mass="103044">LPVTKHFKTKFWEIFELKAELNSDKKEKKKEAVKKVIASMTVGKDVSALFPDVVNCMQTDNLELKKLVYLYLMNYAKSQPDMAIMAVNTFVKDCEDPNPLIRALAVRTMGCIRVDKITEYLCEPLRKCLKDEDPYVRKTAAVCVAKLHDINAQLVEDQGFLDTLKDLISDSNPMVVANAVAALSEIAESHPNSNLLDLNPQTINKLLTALNECTEWGQIFILDCLANYTPRDDRESQSICERVTPRLSHANSAVVLSAVKVLMKFMEMLPKDLDYYGTLLKKLAPPLVTLLSAEPELQYVALRNINLIVQRRPEILKHEMKVFFVKYNDPIYVKLEKLDIMIRLASQANIAQVLAELKEYATEVDVDFVRKAVRAIGRCAIKVEQSAERCVSTLLDLIQTKVNYVVQEAIVVIKDIFRKYPNKYESVIATLCENLDSLDEPEARAAMIWIVGEYAERIDNADELLESFLEGFHDESTQVQLQLLTAIVKLFLKKPTETQELVQQVLSLATQDSDNPDLRDRGYIYWRLLSTDPVAAKEVVLAEKPLISEETDLIEPTLLEELICHIGTLASVYHKPPSAFVEGSRGVQHKRIPGNLGSVESPDNGSAAGVTEAPPAVIPSQGDLLGDLLNLDLTPPTTTGPPPISSGMQMGAMDLLGGGLDSLVGLRHNTERSFRVLKECCNTSGWINKQLSDVISVQVWLPAMKAKGLEISGTFVRRAGVIQMEMNLTNKAMSVMTDFAIQFNRNSFGLASAGPLQILTPLSPNQSIEAALPLSTVGPVMKMEPLNNLQVAVKNNIDVFYFSCQYPISMLFVEDGKMERQVFLATWKDIPNDNESQFQIKDCHLNSDAASNKLQSSNIFTIAKRTVEGQDMLYQSMKLTNGIWVLAELRVQAGNPNYTISLKCRAPEVSQCVFQNYESVLKN</sequence>
<reference evidence="10" key="2">
    <citation type="submission" date="2025-09" db="UniProtKB">
        <authorList>
            <consortium name="Ensembl"/>
        </authorList>
    </citation>
    <scope>IDENTIFICATION</scope>
</reference>
<evidence type="ECO:0000259" key="8">
    <source>
        <dbReference type="SMART" id="SM00809"/>
    </source>
</evidence>
<dbReference type="Gene3D" id="2.60.40.1150">
    <property type="match status" value="1"/>
</dbReference>
<comment type="similarity">
    <text evidence="1 7">Belongs to the adaptor complexes large subunit family.</text>
</comment>
<dbReference type="PIRSF" id="PIRSF002291">
    <property type="entry name" value="AP_complex_beta"/>
    <property type="match status" value="1"/>
</dbReference>
<keyword evidence="5 7" id="KW-0472">Membrane</keyword>
<protein>
    <recommendedName>
        <fullName evidence="7">AP complex subunit beta</fullName>
    </recommendedName>
</protein>
<proteinExistence type="inferred from homology"/>
<dbReference type="SMART" id="SM00185">
    <property type="entry name" value="ARM"/>
    <property type="match status" value="2"/>
</dbReference>
<dbReference type="Gene3D" id="3.30.310.10">
    <property type="entry name" value="TATA-Binding Protein"/>
    <property type="match status" value="1"/>
</dbReference>
<dbReference type="InterPro" id="IPR009028">
    <property type="entry name" value="Coatomer/calthrin_app_sub_C"/>
</dbReference>
<keyword evidence="4" id="KW-0007">Acetylation</keyword>
<evidence type="ECO:0000259" key="9">
    <source>
        <dbReference type="SMART" id="SM01020"/>
    </source>
</evidence>
<feature type="domain" description="Clathrin adaptor alpha/beta/gamma-adaptin appendage Ig-like subdomain" evidence="8">
    <location>
        <begin position="693"/>
        <end position="803"/>
    </location>
</feature>
<evidence type="ECO:0000313" key="10">
    <source>
        <dbReference type="Ensembl" id="ENSCLMP00005041974.1"/>
    </source>
</evidence>
<keyword evidence="2 7" id="KW-0813">Transport</keyword>
<dbReference type="FunFam" id="3.30.310.10:FF:000003">
    <property type="entry name" value="AP complex subunit beta"/>
    <property type="match status" value="1"/>
</dbReference>
<dbReference type="InterPro" id="IPR012295">
    <property type="entry name" value="TBP_dom_sf"/>
</dbReference>
<dbReference type="GO" id="GO:0031410">
    <property type="term" value="C:cytoplasmic vesicle"/>
    <property type="evidence" value="ECO:0007669"/>
    <property type="project" value="UniProtKB-ARBA"/>
</dbReference>
<dbReference type="InterPro" id="IPR015151">
    <property type="entry name" value="B-adaptin_app_sub_C"/>
</dbReference>
<dbReference type="SUPFAM" id="SSF55711">
    <property type="entry name" value="Subdomain of clathrin and coatomer appendage domain"/>
    <property type="match status" value="1"/>
</dbReference>
<dbReference type="Pfam" id="PF09066">
    <property type="entry name" value="B2-adapt-app_C"/>
    <property type="match status" value="1"/>
</dbReference>
<dbReference type="InterPro" id="IPR016024">
    <property type="entry name" value="ARM-type_fold"/>
</dbReference>
<evidence type="ECO:0000256" key="7">
    <source>
        <dbReference type="PIRNR" id="PIRNR002291"/>
    </source>
</evidence>
<organism evidence="10 11">
    <name type="scientific">Cyclopterus lumpus</name>
    <name type="common">Lumpsucker</name>
    <dbReference type="NCBI Taxonomy" id="8103"/>
    <lineage>
        <taxon>Eukaryota</taxon>
        <taxon>Metazoa</taxon>
        <taxon>Chordata</taxon>
        <taxon>Craniata</taxon>
        <taxon>Vertebrata</taxon>
        <taxon>Euteleostomi</taxon>
        <taxon>Actinopterygii</taxon>
        <taxon>Neopterygii</taxon>
        <taxon>Teleostei</taxon>
        <taxon>Neoteleostei</taxon>
        <taxon>Acanthomorphata</taxon>
        <taxon>Eupercaria</taxon>
        <taxon>Perciformes</taxon>
        <taxon>Cottioidei</taxon>
        <taxon>Cottales</taxon>
        <taxon>Cyclopteridae</taxon>
        <taxon>Cyclopterus</taxon>
    </lineage>
</organism>
<evidence type="ECO:0000256" key="6">
    <source>
        <dbReference type="ARBA" id="ARBA00029433"/>
    </source>
</evidence>
<dbReference type="InterPro" id="IPR008152">
    <property type="entry name" value="Clathrin_a/b/g-adaptin_app_Ig"/>
</dbReference>
<dbReference type="AlphaFoldDB" id="A0A8C3G8H8"/>
<feature type="domain" description="Beta-adaptin appendage C-terminal subdomain" evidence="9">
    <location>
        <begin position="812"/>
        <end position="922"/>
    </location>
</feature>
<accession>A0A8C3G8H8</accession>
<dbReference type="Pfam" id="PF01602">
    <property type="entry name" value="Adaptin_N"/>
    <property type="match status" value="1"/>
</dbReference>
<dbReference type="Gene3D" id="1.25.10.10">
    <property type="entry name" value="Leucine-rich Repeat Variant"/>
    <property type="match status" value="1"/>
</dbReference>
<dbReference type="GO" id="GO:0030276">
    <property type="term" value="F:clathrin binding"/>
    <property type="evidence" value="ECO:0007669"/>
    <property type="project" value="InterPro"/>
</dbReference>
<dbReference type="GeneTree" id="ENSGT00940000155991"/>
<dbReference type="InterPro" id="IPR026739">
    <property type="entry name" value="AP_beta"/>
</dbReference>
<dbReference type="SUPFAM" id="SSF48371">
    <property type="entry name" value="ARM repeat"/>
    <property type="match status" value="1"/>
</dbReference>
<evidence type="ECO:0000256" key="3">
    <source>
        <dbReference type="ARBA" id="ARBA00022927"/>
    </source>
</evidence>
<dbReference type="GO" id="GO:0006886">
    <property type="term" value="P:intracellular protein transport"/>
    <property type="evidence" value="ECO:0007669"/>
    <property type="project" value="InterPro"/>
</dbReference>
<evidence type="ECO:0000313" key="11">
    <source>
        <dbReference type="Proteomes" id="UP000694565"/>
    </source>
</evidence>
<keyword evidence="3 7" id="KW-0653">Protein transport</keyword>
<dbReference type="InterPro" id="IPR000225">
    <property type="entry name" value="Armadillo"/>
</dbReference>
<dbReference type="Pfam" id="PF02883">
    <property type="entry name" value="Alpha_adaptinC2"/>
    <property type="match status" value="1"/>
</dbReference>
<dbReference type="GO" id="GO:0012505">
    <property type="term" value="C:endomembrane system"/>
    <property type="evidence" value="ECO:0007669"/>
    <property type="project" value="UniProtKB-SubCell"/>
</dbReference>
<dbReference type="SMART" id="SM01020">
    <property type="entry name" value="B2-adapt-app_C"/>
    <property type="match status" value="1"/>
</dbReference>
<evidence type="ECO:0000256" key="1">
    <source>
        <dbReference type="ARBA" id="ARBA00006613"/>
    </source>
</evidence>
<dbReference type="SMART" id="SM00809">
    <property type="entry name" value="Alpha_adaptinC2"/>
    <property type="match status" value="1"/>
</dbReference>
<comment type="subcellular location">
    <subcellularLocation>
        <location evidence="6">Endomembrane system</location>
        <topology evidence="6">Peripheral membrane protein</topology>
        <orientation evidence="6">Cytoplasmic side</orientation>
    </subcellularLocation>
</comment>
<dbReference type="GO" id="GO:0016192">
    <property type="term" value="P:vesicle-mediated transport"/>
    <property type="evidence" value="ECO:0007669"/>
    <property type="project" value="InterPro"/>
</dbReference>
<dbReference type="SUPFAM" id="SSF49348">
    <property type="entry name" value="Clathrin adaptor appendage domain"/>
    <property type="match status" value="1"/>
</dbReference>
<dbReference type="Ensembl" id="ENSCLMT00005043497.1">
    <property type="protein sequence ID" value="ENSCLMP00005041974.1"/>
    <property type="gene ID" value="ENSCLMG00005016862.1"/>
</dbReference>
<dbReference type="InterPro" id="IPR013041">
    <property type="entry name" value="Clathrin_app_Ig-like_sf"/>
</dbReference>
<name>A0A8C3G8H8_CYCLU</name>
<keyword evidence="11" id="KW-1185">Reference proteome</keyword>
<dbReference type="FunFam" id="2.60.40.1150:FF:000001">
    <property type="entry name" value="AP complex subunit beta"/>
    <property type="match status" value="1"/>
</dbReference>
<dbReference type="Proteomes" id="UP000694565">
    <property type="component" value="Unplaced"/>
</dbReference>
<reference evidence="10" key="1">
    <citation type="submission" date="2025-08" db="UniProtKB">
        <authorList>
            <consortium name="Ensembl"/>
        </authorList>
    </citation>
    <scope>IDENTIFICATION</scope>
</reference>
<evidence type="ECO:0000256" key="5">
    <source>
        <dbReference type="ARBA" id="ARBA00023136"/>
    </source>
</evidence>
<dbReference type="FunFam" id="1.25.10.10:FF:000002">
    <property type="entry name" value="AP complex subunit beta"/>
    <property type="match status" value="1"/>
</dbReference>
<gene>
    <name evidence="10" type="primary">ap1b1</name>
</gene>
<dbReference type="InterPro" id="IPR016342">
    <property type="entry name" value="AP_complex_bsu_1_2_4"/>
</dbReference>
<dbReference type="GO" id="GO:0030131">
    <property type="term" value="C:clathrin adaptor complex"/>
    <property type="evidence" value="ECO:0007669"/>
    <property type="project" value="InterPro"/>
</dbReference>
<evidence type="ECO:0000256" key="2">
    <source>
        <dbReference type="ARBA" id="ARBA00022448"/>
    </source>
</evidence>
<dbReference type="InterPro" id="IPR013037">
    <property type="entry name" value="Clathrin_b-adaptin_app_Ig-like"/>
</dbReference>
<dbReference type="InterPro" id="IPR002553">
    <property type="entry name" value="Clathrin/coatomer_adapt-like_N"/>
</dbReference>
<dbReference type="PANTHER" id="PTHR11134">
    <property type="entry name" value="ADAPTOR COMPLEX SUBUNIT BETA FAMILY MEMBER"/>
    <property type="match status" value="1"/>
</dbReference>
<dbReference type="InterPro" id="IPR011989">
    <property type="entry name" value="ARM-like"/>
</dbReference>